<sequence>MAPDHGATVRAVNALTARWARHALRDEGTVFTAAGLWPLLASLTAGAHGPARAELAHALGTHTDTYGADPAAVPATTAPVAPADSRALDLAAREAARRSRDLVAQLRGIPGVDAALGLWTRDVLALEPEWAGALPPLAHGELTGDAEADRARLDDWASSNTGGQIPAMPVEIAPDTLLVLASALTVRTRWARP</sequence>
<dbReference type="Gene3D" id="3.30.497.10">
    <property type="entry name" value="Antithrombin, subunit I, domain 2"/>
    <property type="match status" value="1"/>
</dbReference>
<comment type="caution">
    <text evidence="2">The sequence shown here is derived from an EMBL/GenBank/DDBJ whole genome shotgun (WGS) entry which is preliminary data.</text>
</comment>
<feature type="non-terminal residue" evidence="2">
    <location>
        <position position="193"/>
    </location>
</feature>
<dbReference type="InterPro" id="IPR036186">
    <property type="entry name" value="Serpin_sf"/>
</dbReference>
<dbReference type="Proteomes" id="UP000675554">
    <property type="component" value="Unassembled WGS sequence"/>
</dbReference>
<gene>
    <name evidence="2" type="ORF">KDA82_28660</name>
</gene>
<evidence type="ECO:0000313" key="3">
    <source>
        <dbReference type="Proteomes" id="UP000675554"/>
    </source>
</evidence>
<keyword evidence="3" id="KW-1185">Reference proteome</keyword>
<evidence type="ECO:0000313" key="2">
    <source>
        <dbReference type="EMBL" id="MBR7676907.1"/>
    </source>
</evidence>
<dbReference type="Pfam" id="PF00079">
    <property type="entry name" value="Serpin"/>
    <property type="match status" value="1"/>
</dbReference>
<evidence type="ECO:0000259" key="1">
    <source>
        <dbReference type="Pfam" id="PF00079"/>
    </source>
</evidence>
<feature type="domain" description="Serpin" evidence="1">
    <location>
        <begin position="25"/>
        <end position="192"/>
    </location>
</feature>
<dbReference type="SUPFAM" id="SSF56574">
    <property type="entry name" value="Serpins"/>
    <property type="match status" value="1"/>
</dbReference>
<dbReference type="AlphaFoldDB" id="A0A8T4J3T9"/>
<proteinExistence type="predicted"/>
<dbReference type="InterPro" id="IPR042178">
    <property type="entry name" value="Serpin_sf_1"/>
</dbReference>
<reference evidence="2" key="1">
    <citation type="submission" date="2021-04" db="EMBL/GenBank/DDBJ databases">
        <title>Sequencing of actinobacteria type strains.</title>
        <authorList>
            <person name="Nguyen G.-S."/>
            <person name="Wentzel A."/>
        </authorList>
    </citation>
    <scope>NUCLEOTIDE SEQUENCE</scope>
    <source>
        <strain evidence="2">DSM 42095</strain>
    </source>
</reference>
<protein>
    <recommendedName>
        <fullName evidence="1">Serpin domain-containing protein</fullName>
    </recommendedName>
</protein>
<name>A0A8T4J3T9_9ACTN</name>
<dbReference type="EMBL" id="JAGSMN010000775">
    <property type="protein sequence ID" value="MBR7676907.1"/>
    <property type="molecule type" value="Genomic_DNA"/>
</dbReference>
<organism evidence="2 3">
    <name type="scientific">Streptomyces daliensis</name>
    <dbReference type="NCBI Taxonomy" id="299421"/>
    <lineage>
        <taxon>Bacteria</taxon>
        <taxon>Bacillati</taxon>
        <taxon>Actinomycetota</taxon>
        <taxon>Actinomycetes</taxon>
        <taxon>Kitasatosporales</taxon>
        <taxon>Streptomycetaceae</taxon>
        <taxon>Streptomyces</taxon>
    </lineage>
</organism>
<accession>A0A8T4J3T9</accession>
<dbReference type="InterPro" id="IPR023796">
    <property type="entry name" value="Serpin_dom"/>
</dbReference>